<sequence>MEGTSYIAPYGNVYNTEGTKSSKG</sequence>
<evidence type="ECO:0000256" key="1">
    <source>
        <dbReference type="SAM" id="MobiDB-lite"/>
    </source>
</evidence>
<feature type="region of interest" description="Disordered" evidence="1">
    <location>
        <begin position="1"/>
        <end position="24"/>
    </location>
</feature>
<accession>W1YRR7</accession>
<feature type="non-terminal residue" evidence="2">
    <location>
        <position position="24"/>
    </location>
</feature>
<dbReference type="EMBL" id="AZMM01002122">
    <property type="protein sequence ID" value="ETJ43849.1"/>
    <property type="molecule type" value="Genomic_DNA"/>
</dbReference>
<feature type="compositionally biased region" description="Polar residues" evidence="1">
    <location>
        <begin position="13"/>
        <end position="24"/>
    </location>
</feature>
<name>W1YRR7_9ZZZZ</name>
<organism evidence="2">
    <name type="scientific">human gut metagenome</name>
    <dbReference type="NCBI Taxonomy" id="408170"/>
    <lineage>
        <taxon>unclassified sequences</taxon>
        <taxon>metagenomes</taxon>
        <taxon>organismal metagenomes</taxon>
    </lineage>
</organism>
<proteinExistence type="predicted"/>
<reference evidence="2" key="1">
    <citation type="submission" date="2013-12" db="EMBL/GenBank/DDBJ databases">
        <title>A Varibaculum cambriense genome reconstructed from a premature infant gut community with otherwise low bacterial novelty that shifts toward anaerobic metabolism during the third week of life.</title>
        <authorList>
            <person name="Brown C.T."/>
            <person name="Sharon I."/>
            <person name="Thomas B.C."/>
            <person name="Castelle C.J."/>
            <person name="Morowitz M.J."/>
            <person name="Banfield J.F."/>
        </authorList>
    </citation>
    <scope>NUCLEOTIDE SEQUENCE</scope>
</reference>
<comment type="caution">
    <text evidence="2">The sequence shown here is derived from an EMBL/GenBank/DDBJ whole genome shotgun (WGS) entry which is preliminary data.</text>
</comment>
<dbReference type="AlphaFoldDB" id="W1YRR7"/>
<evidence type="ECO:0000313" key="2">
    <source>
        <dbReference type="EMBL" id="ETJ43849.1"/>
    </source>
</evidence>
<gene>
    <name evidence="2" type="ORF">Q604_UNBC02122G0001</name>
</gene>
<protein>
    <submittedName>
        <fullName evidence="2">Uncharacterized protein</fullName>
    </submittedName>
</protein>